<dbReference type="SUPFAM" id="SSF53187">
    <property type="entry name" value="Zn-dependent exopeptidases"/>
    <property type="match status" value="1"/>
</dbReference>
<reference evidence="5 6" key="1">
    <citation type="submission" date="2020-02" db="EMBL/GenBank/DDBJ databases">
        <title>Whole-genome analyses of novel actinobacteria.</title>
        <authorList>
            <person name="Sahin N."/>
            <person name="Tatar D."/>
        </authorList>
    </citation>
    <scope>NUCLEOTIDE SEQUENCE [LARGE SCALE GENOMIC DNA]</scope>
    <source>
        <strain evidence="5 6">SB3404</strain>
    </source>
</reference>
<dbReference type="InterPro" id="IPR050695">
    <property type="entry name" value="N-acetylmuramoyl_amidase_3"/>
</dbReference>
<keyword evidence="3" id="KW-1133">Transmembrane helix</keyword>
<feature type="transmembrane region" description="Helical" evidence="3">
    <location>
        <begin position="12"/>
        <end position="32"/>
    </location>
</feature>
<feature type="compositionally biased region" description="Basic and acidic residues" evidence="2">
    <location>
        <begin position="61"/>
        <end position="71"/>
    </location>
</feature>
<keyword evidence="1" id="KW-0378">Hydrolase</keyword>
<keyword evidence="3" id="KW-0472">Membrane</keyword>
<accession>A0A6G4X7C6</accession>
<feature type="compositionally biased region" description="Low complexity" evidence="2">
    <location>
        <begin position="319"/>
        <end position="329"/>
    </location>
</feature>
<feature type="region of interest" description="Disordered" evidence="2">
    <location>
        <begin position="40"/>
        <end position="116"/>
    </location>
</feature>
<dbReference type="SMART" id="SM00646">
    <property type="entry name" value="Ami_3"/>
    <property type="match status" value="1"/>
</dbReference>
<dbReference type="Proteomes" id="UP000477722">
    <property type="component" value="Unassembled WGS sequence"/>
</dbReference>
<evidence type="ECO:0000256" key="2">
    <source>
        <dbReference type="SAM" id="MobiDB-lite"/>
    </source>
</evidence>
<dbReference type="InterPro" id="IPR002508">
    <property type="entry name" value="MurNAc-LAA_cat"/>
</dbReference>
<keyword evidence="6" id="KW-1185">Reference proteome</keyword>
<dbReference type="Gene3D" id="3.40.630.40">
    <property type="entry name" value="Zn-dependent exopeptidases"/>
    <property type="match status" value="1"/>
</dbReference>
<protein>
    <submittedName>
        <fullName evidence="5">N-acetylmuramoyl-L-alanine amidase</fullName>
    </submittedName>
</protein>
<dbReference type="PANTHER" id="PTHR30404">
    <property type="entry name" value="N-ACETYLMURAMOYL-L-ALANINE AMIDASE"/>
    <property type="match status" value="1"/>
</dbReference>
<evidence type="ECO:0000313" key="5">
    <source>
        <dbReference type="EMBL" id="NGO72571.1"/>
    </source>
</evidence>
<name>A0A6G4X7C6_9ACTN</name>
<dbReference type="GO" id="GO:0030288">
    <property type="term" value="C:outer membrane-bounded periplasmic space"/>
    <property type="evidence" value="ECO:0007669"/>
    <property type="project" value="TreeGrafter"/>
</dbReference>
<dbReference type="GO" id="GO:0009253">
    <property type="term" value="P:peptidoglycan catabolic process"/>
    <property type="evidence" value="ECO:0007669"/>
    <property type="project" value="InterPro"/>
</dbReference>
<feature type="domain" description="MurNAc-LAA" evidence="4">
    <location>
        <begin position="185"/>
        <end position="313"/>
    </location>
</feature>
<dbReference type="Pfam" id="PF01520">
    <property type="entry name" value="Amidase_3"/>
    <property type="match status" value="1"/>
</dbReference>
<dbReference type="AlphaFoldDB" id="A0A6G4X7C6"/>
<organism evidence="5 6">
    <name type="scientific">Streptomyces boncukensis</name>
    <dbReference type="NCBI Taxonomy" id="2711219"/>
    <lineage>
        <taxon>Bacteria</taxon>
        <taxon>Bacillati</taxon>
        <taxon>Actinomycetota</taxon>
        <taxon>Actinomycetes</taxon>
        <taxon>Kitasatosporales</taxon>
        <taxon>Streptomycetaceae</taxon>
        <taxon>Streptomyces</taxon>
    </lineage>
</organism>
<evidence type="ECO:0000256" key="3">
    <source>
        <dbReference type="SAM" id="Phobius"/>
    </source>
</evidence>
<keyword evidence="3" id="KW-0812">Transmembrane</keyword>
<dbReference type="CDD" id="cd02696">
    <property type="entry name" value="MurNAc-LAA"/>
    <property type="match status" value="1"/>
</dbReference>
<proteinExistence type="predicted"/>
<comment type="caution">
    <text evidence="5">The sequence shown here is derived from an EMBL/GenBank/DDBJ whole genome shotgun (WGS) entry which is preliminary data.</text>
</comment>
<evidence type="ECO:0000313" key="6">
    <source>
        <dbReference type="Proteomes" id="UP000477722"/>
    </source>
</evidence>
<evidence type="ECO:0000256" key="1">
    <source>
        <dbReference type="ARBA" id="ARBA00022801"/>
    </source>
</evidence>
<gene>
    <name evidence="5" type="ORF">G5C65_30290</name>
</gene>
<dbReference type="EMBL" id="JAAKZZ010000490">
    <property type="protein sequence ID" value="NGO72571.1"/>
    <property type="molecule type" value="Genomic_DNA"/>
</dbReference>
<feature type="region of interest" description="Disordered" evidence="2">
    <location>
        <begin position="313"/>
        <end position="337"/>
    </location>
</feature>
<feature type="compositionally biased region" description="Basic and acidic residues" evidence="2">
    <location>
        <begin position="78"/>
        <end position="87"/>
    </location>
</feature>
<sequence>MPLVFRGSRSGRTYIAVLAALVPLGFAGWLVWQVLHGSGDGGDGAKTRAAPTRSGSGKDAQSTRDAGKNGGEDEPEANEDKTGDGRGGKRKGPLAGMTVVLDPGHNPHNHKHPDKISRRVDIGTGMKECDTTGTASNSGYPEAEFTLDLARRTRTALQDRGARVLLTHEGREARQPYGPCIDERARTGNRAHADAVVSLHADGAPSGSRGFHVILPAQVRQGKADTRRIVAPSRRLGTALRDAFHRATGEPPASYIGDHRGLDSRADLGGLNLSTVPKVFLECGNMRDPQDASRLTSAKWRTKAAHGVADGIADFLTASSPPRSSPQSPGAHRPSAR</sequence>
<evidence type="ECO:0000259" key="4">
    <source>
        <dbReference type="SMART" id="SM00646"/>
    </source>
</evidence>
<dbReference type="PANTHER" id="PTHR30404:SF0">
    <property type="entry name" value="N-ACETYLMURAMOYL-L-ALANINE AMIDASE AMIC"/>
    <property type="match status" value="1"/>
</dbReference>
<dbReference type="GO" id="GO:0008745">
    <property type="term" value="F:N-acetylmuramoyl-L-alanine amidase activity"/>
    <property type="evidence" value="ECO:0007669"/>
    <property type="project" value="InterPro"/>
</dbReference>